<evidence type="ECO:0000313" key="2">
    <source>
        <dbReference type="Proteomes" id="UP000247922"/>
    </source>
</evidence>
<comment type="caution">
    <text evidence="1">The sequence shown here is derived from an EMBL/GenBank/DDBJ whole genome shotgun (WGS) entry which is preliminary data.</text>
</comment>
<dbReference type="EMBL" id="QJJR01000004">
    <property type="protein sequence ID" value="PXW91648.1"/>
    <property type="molecule type" value="Genomic_DNA"/>
</dbReference>
<gene>
    <name evidence="1" type="ORF">DES38_10480</name>
</gene>
<dbReference type="Proteomes" id="UP000247922">
    <property type="component" value="Unassembled WGS sequence"/>
</dbReference>
<sequence length="114" mass="13187">MLTVIITLLIISTLLFISSFFASDRFKSIETQLEQLSLNQMQEAYQLKKKIKILEEELMPEELDFNFTSQPKSPLQSRVEALYENGKSISQISQITQLSAYDVEILINQLIKTR</sequence>
<protein>
    <submittedName>
        <fullName evidence="1">Uncharacterized protein</fullName>
    </submittedName>
</protein>
<organism evidence="1 2">
    <name type="scientific">Streptohalobacillus salinus</name>
    <dbReference type="NCBI Taxonomy" id="621096"/>
    <lineage>
        <taxon>Bacteria</taxon>
        <taxon>Bacillati</taxon>
        <taxon>Bacillota</taxon>
        <taxon>Bacilli</taxon>
        <taxon>Bacillales</taxon>
        <taxon>Bacillaceae</taxon>
        <taxon>Streptohalobacillus</taxon>
    </lineage>
</organism>
<dbReference type="AlphaFoldDB" id="A0A2V3WET4"/>
<keyword evidence="2" id="KW-1185">Reference proteome</keyword>
<name>A0A2V3WET4_9BACI</name>
<dbReference type="RefSeq" id="WP_110250949.1">
    <property type="nucleotide sequence ID" value="NZ_QJJR01000004.1"/>
</dbReference>
<proteinExistence type="predicted"/>
<reference evidence="1 2" key="1">
    <citation type="submission" date="2018-05" db="EMBL/GenBank/DDBJ databases">
        <title>Genomic Encyclopedia of Type Strains, Phase IV (KMG-IV): sequencing the most valuable type-strain genomes for metagenomic binning, comparative biology and taxonomic classification.</title>
        <authorList>
            <person name="Goeker M."/>
        </authorList>
    </citation>
    <scope>NUCLEOTIDE SEQUENCE [LARGE SCALE GENOMIC DNA]</scope>
    <source>
        <strain evidence="1 2">DSM 22440</strain>
    </source>
</reference>
<evidence type="ECO:0000313" key="1">
    <source>
        <dbReference type="EMBL" id="PXW91648.1"/>
    </source>
</evidence>
<accession>A0A2V3WET4</accession>